<evidence type="ECO:0000256" key="2">
    <source>
        <dbReference type="ARBA" id="ARBA00009897"/>
    </source>
</evidence>
<accession>A0A6C0FDY0</accession>
<name>A0A6C0FDY0_9ZZZZ</name>
<keyword evidence="6" id="KW-0547">Nucleotide-binding</keyword>
<dbReference type="GO" id="GO:0004356">
    <property type="term" value="F:glutamine synthetase activity"/>
    <property type="evidence" value="ECO:0007669"/>
    <property type="project" value="UniProtKB-EC"/>
</dbReference>
<evidence type="ECO:0000256" key="6">
    <source>
        <dbReference type="ARBA" id="ARBA00022741"/>
    </source>
</evidence>
<organism evidence="11">
    <name type="scientific">viral metagenome</name>
    <dbReference type="NCBI Taxonomy" id="1070528"/>
    <lineage>
        <taxon>unclassified sequences</taxon>
        <taxon>metagenomes</taxon>
        <taxon>organismal metagenomes</taxon>
    </lineage>
</organism>
<comment type="subcellular location">
    <subcellularLocation>
        <location evidence="1">Cytoplasm</location>
    </subcellularLocation>
</comment>
<comment type="similarity">
    <text evidence="2">Belongs to the glutamine synthetase family.</text>
</comment>
<dbReference type="PROSITE" id="PS51987">
    <property type="entry name" value="GS_CATALYTIC"/>
    <property type="match status" value="1"/>
</dbReference>
<dbReference type="InterPro" id="IPR008146">
    <property type="entry name" value="Gln_synth_cat_dom"/>
</dbReference>
<evidence type="ECO:0000256" key="3">
    <source>
        <dbReference type="ARBA" id="ARBA00012937"/>
    </source>
</evidence>
<evidence type="ECO:0000259" key="9">
    <source>
        <dbReference type="PROSITE" id="PS51986"/>
    </source>
</evidence>
<dbReference type="GO" id="GO:0005524">
    <property type="term" value="F:ATP binding"/>
    <property type="evidence" value="ECO:0007669"/>
    <property type="project" value="UniProtKB-KW"/>
</dbReference>
<dbReference type="AlphaFoldDB" id="A0A6C0FDY0"/>
<proteinExistence type="inferred from homology"/>
<dbReference type="PROSITE" id="PS00180">
    <property type="entry name" value="GLNA_1"/>
    <property type="match status" value="1"/>
</dbReference>
<dbReference type="PANTHER" id="PTHR20852:SF57">
    <property type="entry name" value="GLUTAMINE SYNTHETASE 2 CYTOPLASMIC"/>
    <property type="match status" value="1"/>
</dbReference>
<reference evidence="11" key="1">
    <citation type="journal article" date="2020" name="Nature">
        <title>Giant virus diversity and host interactions through global metagenomics.</title>
        <authorList>
            <person name="Schulz F."/>
            <person name="Roux S."/>
            <person name="Paez-Espino D."/>
            <person name="Jungbluth S."/>
            <person name="Walsh D.A."/>
            <person name="Denef V.J."/>
            <person name="McMahon K.D."/>
            <person name="Konstantinidis K.T."/>
            <person name="Eloe-Fadrosh E.A."/>
            <person name="Kyrpides N.C."/>
            <person name="Woyke T."/>
        </authorList>
    </citation>
    <scope>NUCLEOTIDE SEQUENCE</scope>
    <source>
        <strain evidence="11">GVMAG-S-ERX556106-38</strain>
    </source>
</reference>
<feature type="domain" description="GS catalytic" evidence="10">
    <location>
        <begin position="94"/>
        <end position="346"/>
    </location>
</feature>
<dbReference type="GO" id="GO:0006542">
    <property type="term" value="P:glutamine biosynthetic process"/>
    <property type="evidence" value="ECO:0007669"/>
    <property type="project" value="InterPro"/>
</dbReference>
<comment type="catalytic activity">
    <reaction evidence="8">
        <text>L-glutamate + NH4(+) + ATP = L-glutamine + ADP + phosphate + H(+)</text>
        <dbReference type="Rhea" id="RHEA:16169"/>
        <dbReference type="ChEBI" id="CHEBI:15378"/>
        <dbReference type="ChEBI" id="CHEBI:28938"/>
        <dbReference type="ChEBI" id="CHEBI:29985"/>
        <dbReference type="ChEBI" id="CHEBI:30616"/>
        <dbReference type="ChEBI" id="CHEBI:43474"/>
        <dbReference type="ChEBI" id="CHEBI:58359"/>
        <dbReference type="ChEBI" id="CHEBI:456216"/>
        <dbReference type="EC" id="6.3.1.2"/>
    </reaction>
</comment>
<keyword evidence="4" id="KW-0963">Cytoplasm</keyword>
<evidence type="ECO:0000259" key="10">
    <source>
        <dbReference type="PROSITE" id="PS51987"/>
    </source>
</evidence>
<evidence type="ECO:0000313" key="11">
    <source>
        <dbReference type="EMBL" id="QHT38759.1"/>
    </source>
</evidence>
<dbReference type="PROSITE" id="PS00181">
    <property type="entry name" value="GLNA_ATP"/>
    <property type="match status" value="1"/>
</dbReference>
<sequence length="346" mass="39011">MSGFQVCTVDYVWIGGDQEFRSKTKVVPIPESKLDEWLVLEDIPVWNYDGSSTNQAEGTSSEIIIVPRALYKDPFRSHNDLLVMCDTYLPDGTPHSTNTRIHADNIFNKDKDQHPWYGLEQEYFILDPLYNKPLGFHPEKTQGQYYCSVGTGNAYGRGIAELHLNMCIRAGITISGINAEVAPGQWEFQVGPCEGIKAGDDLMMARYILYRVAETQNVGITLEPKPLKGDWNGSGCHTNFSTENMRNGTQEKTGLDYINDAVKKLEKNHSYHMENYGKGNEERMTGEHETASYDNFSCGYGNRGASLRIGTDTMNNKKGYFEDRRPSSNCDPYVVTSLIFKTITED</sequence>
<dbReference type="EMBL" id="MN738833">
    <property type="protein sequence ID" value="QHT38759.1"/>
    <property type="molecule type" value="Genomic_DNA"/>
</dbReference>
<evidence type="ECO:0000256" key="5">
    <source>
        <dbReference type="ARBA" id="ARBA00022598"/>
    </source>
</evidence>
<evidence type="ECO:0000256" key="1">
    <source>
        <dbReference type="ARBA" id="ARBA00004496"/>
    </source>
</evidence>
<dbReference type="GO" id="GO:0005737">
    <property type="term" value="C:cytoplasm"/>
    <property type="evidence" value="ECO:0007669"/>
    <property type="project" value="UniProtKB-SubCell"/>
</dbReference>
<dbReference type="InterPro" id="IPR008147">
    <property type="entry name" value="Gln_synt_N"/>
</dbReference>
<dbReference type="EC" id="6.3.1.2" evidence="3"/>
<dbReference type="SUPFAM" id="SSF55931">
    <property type="entry name" value="Glutamine synthetase/guanido kinase"/>
    <property type="match status" value="1"/>
</dbReference>
<dbReference type="SUPFAM" id="SSF54368">
    <property type="entry name" value="Glutamine synthetase, N-terminal domain"/>
    <property type="match status" value="1"/>
</dbReference>
<evidence type="ECO:0000256" key="7">
    <source>
        <dbReference type="ARBA" id="ARBA00022840"/>
    </source>
</evidence>
<dbReference type="Pfam" id="PF00120">
    <property type="entry name" value="Gln-synt_C"/>
    <property type="match status" value="1"/>
</dbReference>
<keyword evidence="5" id="KW-0436">Ligase</keyword>
<dbReference type="Pfam" id="PF03951">
    <property type="entry name" value="Gln-synt_N"/>
    <property type="match status" value="1"/>
</dbReference>
<keyword evidence="7" id="KW-0067">ATP-binding</keyword>
<dbReference type="Gene3D" id="3.30.590.10">
    <property type="entry name" value="Glutamine synthetase/guanido kinase, catalytic domain"/>
    <property type="match status" value="1"/>
</dbReference>
<protein>
    <recommendedName>
        <fullName evidence="3">glutamine synthetase</fullName>
        <ecNumber evidence="3">6.3.1.2</ecNumber>
    </recommendedName>
</protein>
<dbReference type="InterPro" id="IPR027303">
    <property type="entry name" value="Gln_synth_gly_rich_site"/>
</dbReference>
<dbReference type="Gene3D" id="3.10.20.70">
    <property type="entry name" value="Glutamine synthetase, N-terminal domain"/>
    <property type="match status" value="1"/>
</dbReference>
<dbReference type="InterPro" id="IPR050292">
    <property type="entry name" value="Glutamine_Synthetase"/>
</dbReference>
<dbReference type="SMART" id="SM01230">
    <property type="entry name" value="Gln-synt_C"/>
    <property type="match status" value="1"/>
</dbReference>
<dbReference type="FunFam" id="3.30.590.10:FF:000011">
    <property type="entry name" value="Glutamine synthetase"/>
    <property type="match status" value="1"/>
</dbReference>
<dbReference type="InterPro" id="IPR014746">
    <property type="entry name" value="Gln_synth/guanido_kin_cat_dom"/>
</dbReference>
<evidence type="ECO:0000256" key="4">
    <source>
        <dbReference type="ARBA" id="ARBA00022490"/>
    </source>
</evidence>
<evidence type="ECO:0000256" key="8">
    <source>
        <dbReference type="ARBA" id="ARBA00049436"/>
    </source>
</evidence>
<dbReference type="InterPro" id="IPR036651">
    <property type="entry name" value="Gln_synt_N_sf"/>
</dbReference>
<dbReference type="PANTHER" id="PTHR20852">
    <property type="entry name" value="GLUTAMINE SYNTHETASE"/>
    <property type="match status" value="1"/>
</dbReference>
<feature type="domain" description="GS beta-grasp" evidence="9">
    <location>
        <begin position="4"/>
        <end position="92"/>
    </location>
</feature>
<dbReference type="InterPro" id="IPR027302">
    <property type="entry name" value="Gln_synth_N_conserv_site"/>
</dbReference>
<dbReference type="PROSITE" id="PS51986">
    <property type="entry name" value="GS_BETA_GRASP"/>
    <property type="match status" value="1"/>
</dbReference>